<keyword evidence="2" id="KW-1185">Reference proteome</keyword>
<name>A0A2Z6Q539_9GLOM</name>
<dbReference type="Proteomes" id="UP000247702">
    <property type="component" value="Unassembled WGS sequence"/>
</dbReference>
<sequence>MNFDSQIFERVEFWCSALWTHRILNFGKGFKKYTSLNDWTRKFYRSDFETLEYNLGYRFKILKGDLWSHLINAPPSSSLPYHHDVCKPMFSDVVAKLLVWDAGTYGINSMITWMKRCICESKLQTLKTLTDVFFTSFVSAIGFSFGVRS</sequence>
<protein>
    <submittedName>
        <fullName evidence="1">Uncharacterized protein</fullName>
    </submittedName>
</protein>
<proteinExistence type="predicted"/>
<comment type="caution">
    <text evidence="1">The sequence shown here is derived from an EMBL/GenBank/DDBJ whole genome shotgun (WGS) entry which is preliminary data.</text>
</comment>
<dbReference type="AlphaFoldDB" id="A0A2Z6Q539"/>
<evidence type="ECO:0000313" key="1">
    <source>
        <dbReference type="EMBL" id="GBB85263.1"/>
    </source>
</evidence>
<evidence type="ECO:0000313" key="2">
    <source>
        <dbReference type="Proteomes" id="UP000247702"/>
    </source>
</evidence>
<organism evidence="1 2">
    <name type="scientific">Rhizophagus clarus</name>
    <dbReference type="NCBI Taxonomy" id="94130"/>
    <lineage>
        <taxon>Eukaryota</taxon>
        <taxon>Fungi</taxon>
        <taxon>Fungi incertae sedis</taxon>
        <taxon>Mucoromycota</taxon>
        <taxon>Glomeromycotina</taxon>
        <taxon>Glomeromycetes</taxon>
        <taxon>Glomerales</taxon>
        <taxon>Glomeraceae</taxon>
        <taxon>Rhizophagus</taxon>
    </lineage>
</organism>
<accession>A0A2Z6Q539</accession>
<dbReference type="EMBL" id="BEXD01000205">
    <property type="protein sequence ID" value="GBB85263.1"/>
    <property type="molecule type" value="Genomic_DNA"/>
</dbReference>
<gene>
    <name evidence="1" type="ORF">RclHR1_11820004</name>
</gene>
<reference evidence="1 2" key="1">
    <citation type="submission" date="2017-11" db="EMBL/GenBank/DDBJ databases">
        <title>The genome of Rhizophagus clarus HR1 reveals common genetic basis of auxotrophy among arbuscular mycorrhizal fungi.</title>
        <authorList>
            <person name="Kobayashi Y."/>
        </authorList>
    </citation>
    <scope>NUCLEOTIDE SEQUENCE [LARGE SCALE GENOMIC DNA]</scope>
    <source>
        <strain evidence="1 2">HR1</strain>
    </source>
</reference>